<dbReference type="STRING" id="988821.SAMN05421867_101318"/>
<keyword evidence="1" id="KW-0812">Transmembrane</keyword>
<name>A0A1I0VCL7_9CELL</name>
<reference evidence="2 3" key="1">
    <citation type="submission" date="2016-10" db="EMBL/GenBank/DDBJ databases">
        <authorList>
            <person name="de Groot N.N."/>
        </authorList>
    </citation>
    <scope>NUCLEOTIDE SEQUENCE [LARGE SCALE GENOMIC DNA]</scope>
    <source>
        <strain evidence="2 3">CGMCC 4.6945</strain>
    </source>
</reference>
<evidence type="ECO:0000313" key="2">
    <source>
        <dbReference type="EMBL" id="SFA74071.1"/>
    </source>
</evidence>
<keyword evidence="1" id="KW-1133">Transmembrane helix</keyword>
<evidence type="ECO:0000256" key="1">
    <source>
        <dbReference type="SAM" id="Phobius"/>
    </source>
</evidence>
<accession>A0A1I0VCL7</accession>
<protein>
    <submittedName>
        <fullName evidence="2">Uncharacterized protein</fullName>
    </submittedName>
</protein>
<dbReference type="Proteomes" id="UP000199012">
    <property type="component" value="Unassembled WGS sequence"/>
</dbReference>
<sequence>MIRSARSFTTSPVRPIGHRAMETTTAPLTPPGHRPSGHRPRTGLRRLRRALAPVLVAGVLGVAILQLHRTLDGYRWSQLPHDVAALGAPALVLAVVATAVSYLAMTGYDALALR</sequence>
<dbReference type="EMBL" id="FOKA01000001">
    <property type="protein sequence ID" value="SFA74071.1"/>
    <property type="molecule type" value="Genomic_DNA"/>
</dbReference>
<proteinExistence type="predicted"/>
<feature type="transmembrane region" description="Helical" evidence="1">
    <location>
        <begin position="83"/>
        <end position="105"/>
    </location>
</feature>
<gene>
    <name evidence="2" type="ORF">SAMN05421867_101318</name>
</gene>
<keyword evidence="1" id="KW-0472">Membrane</keyword>
<feature type="transmembrane region" description="Helical" evidence="1">
    <location>
        <begin position="50"/>
        <end position="71"/>
    </location>
</feature>
<dbReference type="AlphaFoldDB" id="A0A1I0VCL7"/>
<keyword evidence="3" id="KW-1185">Reference proteome</keyword>
<organism evidence="2 3">
    <name type="scientific">Cellulomonas marina</name>
    <dbReference type="NCBI Taxonomy" id="988821"/>
    <lineage>
        <taxon>Bacteria</taxon>
        <taxon>Bacillati</taxon>
        <taxon>Actinomycetota</taxon>
        <taxon>Actinomycetes</taxon>
        <taxon>Micrococcales</taxon>
        <taxon>Cellulomonadaceae</taxon>
        <taxon>Cellulomonas</taxon>
    </lineage>
</organism>
<evidence type="ECO:0000313" key="3">
    <source>
        <dbReference type="Proteomes" id="UP000199012"/>
    </source>
</evidence>